<dbReference type="Gene3D" id="1.10.10.10">
    <property type="entry name" value="Winged helix-like DNA-binding domain superfamily/Winged helix DNA-binding domain"/>
    <property type="match status" value="1"/>
</dbReference>
<dbReference type="SUPFAM" id="SSF46894">
    <property type="entry name" value="C-terminal effector domain of the bipartite response regulators"/>
    <property type="match status" value="1"/>
</dbReference>
<dbReference type="EMBL" id="CAFAAA010000064">
    <property type="protein sequence ID" value="CAB4789024.1"/>
    <property type="molecule type" value="Genomic_DNA"/>
</dbReference>
<organism evidence="2">
    <name type="scientific">freshwater metagenome</name>
    <dbReference type="NCBI Taxonomy" id="449393"/>
    <lineage>
        <taxon>unclassified sequences</taxon>
        <taxon>metagenomes</taxon>
        <taxon>ecological metagenomes</taxon>
    </lineage>
</organism>
<dbReference type="AlphaFoldDB" id="A0A6J6X0X3"/>
<evidence type="ECO:0000313" key="2">
    <source>
        <dbReference type="EMBL" id="CAB4789024.1"/>
    </source>
</evidence>
<dbReference type="Pfam" id="PF00196">
    <property type="entry name" value="GerE"/>
    <property type="match status" value="1"/>
</dbReference>
<proteinExistence type="predicted"/>
<name>A0A6J6X0X3_9ZZZZ</name>
<dbReference type="InterPro" id="IPR000792">
    <property type="entry name" value="Tscrpt_reg_LuxR_C"/>
</dbReference>
<dbReference type="InterPro" id="IPR016032">
    <property type="entry name" value="Sig_transdc_resp-reg_C-effctor"/>
</dbReference>
<reference evidence="2" key="1">
    <citation type="submission" date="2020-05" db="EMBL/GenBank/DDBJ databases">
        <authorList>
            <person name="Chiriac C."/>
            <person name="Salcher M."/>
            <person name="Ghai R."/>
            <person name="Kavagutti S V."/>
        </authorList>
    </citation>
    <scope>NUCLEOTIDE SEQUENCE</scope>
</reference>
<dbReference type="SUPFAM" id="SSF55781">
    <property type="entry name" value="GAF domain-like"/>
    <property type="match status" value="1"/>
</dbReference>
<evidence type="ECO:0000259" key="1">
    <source>
        <dbReference type="Pfam" id="PF00196"/>
    </source>
</evidence>
<dbReference type="GO" id="GO:0003677">
    <property type="term" value="F:DNA binding"/>
    <property type="evidence" value="ECO:0007669"/>
    <property type="project" value="InterPro"/>
</dbReference>
<feature type="domain" description="HTH luxR-type" evidence="1">
    <location>
        <begin position="191"/>
        <end position="242"/>
    </location>
</feature>
<protein>
    <submittedName>
        <fullName evidence="2">Unannotated protein</fullName>
    </submittedName>
</protein>
<sequence>MGLYLEQVSDFITHLGSKNHTIDEILSHMVLRVFRPLDASSIFLFELSSEGTVESIARSGASFLARNRYSDSYDLRDAIPINDCIKSRKSVWINTLPLWPKEYVFLNSIAYTDPEKSFICFPIEKAGTPVAAIGIFCMPELSPTTELDSFLRAIGSVFSLHVYQQEAMSAVQVGTKTQRTDSPTRNVINKLNERQELILKLISEGRTNYNISELLGYSESTIRQETIRIYAYLQCTSREEASIIYKKHHAENSGA</sequence>
<accession>A0A6J6X0X3</accession>
<gene>
    <name evidence="2" type="ORF">UFOPK2942_01261</name>
</gene>
<dbReference type="GO" id="GO:0006355">
    <property type="term" value="P:regulation of DNA-templated transcription"/>
    <property type="evidence" value="ECO:0007669"/>
    <property type="project" value="InterPro"/>
</dbReference>
<dbReference type="InterPro" id="IPR036388">
    <property type="entry name" value="WH-like_DNA-bd_sf"/>
</dbReference>